<evidence type="ECO:0000256" key="5">
    <source>
        <dbReference type="RuleBase" id="RU000499"/>
    </source>
</evidence>
<dbReference type="PANTHER" id="PTHR11592">
    <property type="entry name" value="GLUTATHIONE PEROXIDASE"/>
    <property type="match status" value="1"/>
</dbReference>
<evidence type="ECO:0000313" key="6">
    <source>
        <dbReference type="EMBL" id="EGD77475.1"/>
    </source>
</evidence>
<dbReference type="PANTHER" id="PTHR11592:SF78">
    <property type="entry name" value="GLUTATHIONE PEROXIDASE"/>
    <property type="match status" value="1"/>
</dbReference>
<dbReference type="Proteomes" id="UP000007799">
    <property type="component" value="Unassembled WGS sequence"/>
</dbReference>
<dbReference type="GeneID" id="16070920"/>
<evidence type="ECO:0000256" key="4">
    <source>
        <dbReference type="PIRSR" id="PIRSR000303-1"/>
    </source>
</evidence>
<proteinExistence type="inferred from homology"/>
<dbReference type="eggNOG" id="KOG1651">
    <property type="taxonomic scope" value="Eukaryota"/>
</dbReference>
<dbReference type="AlphaFoldDB" id="F2UK26"/>
<dbReference type="InterPro" id="IPR036249">
    <property type="entry name" value="Thioredoxin-like_sf"/>
</dbReference>
<dbReference type="RefSeq" id="XP_004990363.1">
    <property type="nucleotide sequence ID" value="XM_004990306.1"/>
</dbReference>
<dbReference type="KEGG" id="sre:PTSG_12756"/>
<dbReference type="STRING" id="946362.F2UK26"/>
<dbReference type="SUPFAM" id="SSF52833">
    <property type="entry name" value="Thioredoxin-like"/>
    <property type="match status" value="1"/>
</dbReference>
<dbReference type="GO" id="GO:0004601">
    <property type="term" value="F:peroxidase activity"/>
    <property type="evidence" value="ECO:0007669"/>
    <property type="project" value="UniProtKB-KW"/>
</dbReference>
<dbReference type="GO" id="GO:0006979">
    <property type="term" value="P:response to oxidative stress"/>
    <property type="evidence" value="ECO:0007669"/>
    <property type="project" value="InterPro"/>
</dbReference>
<dbReference type="Gene3D" id="3.40.30.10">
    <property type="entry name" value="Glutaredoxin"/>
    <property type="match status" value="1"/>
</dbReference>
<dbReference type="Pfam" id="PF00255">
    <property type="entry name" value="GSHPx"/>
    <property type="match status" value="1"/>
</dbReference>
<evidence type="ECO:0000256" key="1">
    <source>
        <dbReference type="ARBA" id="ARBA00006926"/>
    </source>
</evidence>
<keyword evidence="2 5" id="KW-0575">Peroxidase</keyword>
<dbReference type="EMBL" id="GL832978">
    <property type="protein sequence ID" value="EGD77475.1"/>
    <property type="molecule type" value="Genomic_DNA"/>
</dbReference>
<keyword evidence="3 5" id="KW-0560">Oxidoreductase</keyword>
<keyword evidence="7" id="KW-1185">Reference proteome</keyword>
<dbReference type="PROSITE" id="PS00763">
    <property type="entry name" value="GLUTATHIONE_PEROXID_2"/>
    <property type="match status" value="1"/>
</dbReference>
<dbReference type="PROSITE" id="PS51355">
    <property type="entry name" value="GLUTATHIONE_PEROXID_3"/>
    <property type="match status" value="1"/>
</dbReference>
<sequence>MAFHELRATKANGTLLDFASLKQNIVLITNVASRCGFTHSHYTELAEVYAKFQHRGLRILAFPCNQFGRQEPGTDAEIESHVCNKYNATFDIMSKIDVNGPNTDPVYTFLKENTDGQDIRWNFRSYFLVDKAGAMQRFDGKSPRDLISAINTLLPPEENPDDDKD</sequence>
<dbReference type="PIRSF" id="PIRSF000303">
    <property type="entry name" value="Glutathion_perox"/>
    <property type="match status" value="1"/>
</dbReference>
<feature type="active site" evidence="4">
    <location>
        <position position="35"/>
    </location>
</feature>
<dbReference type="InterPro" id="IPR000889">
    <property type="entry name" value="Glutathione_peroxidase"/>
</dbReference>
<organism evidence="7">
    <name type="scientific">Salpingoeca rosetta (strain ATCC 50818 / BSB-021)</name>
    <dbReference type="NCBI Taxonomy" id="946362"/>
    <lineage>
        <taxon>Eukaryota</taxon>
        <taxon>Choanoflagellata</taxon>
        <taxon>Craspedida</taxon>
        <taxon>Salpingoecidae</taxon>
        <taxon>Salpingoeca</taxon>
    </lineage>
</organism>
<dbReference type="InParanoid" id="F2UK26"/>
<name>F2UK26_SALR5</name>
<reference evidence="6" key="1">
    <citation type="submission" date="2009-08" db="EMBL/GenBank/DDBJ databases">
        <title>Annotation of Salpingoeca rosetta.</title>
        <authorList>
            <consortium name="The Broad Institute Genome Sequencing Platform"/>
            <person name="Russ C."/>
            <person name="Cuomo C."/>
            <person name="Burger G."/>
            <person name="Gray M.W."/>
            <person name="Holland P.W.H."/>
            <person name="King N."/>
            <person name="Lang F.B.F."/>
            <person name="Roger A.J."/>
            <person name="Ruiz-Trillo I."/>
            <person name="Young S.K."/>
            <person name="Zeng Q."/>
            <person name="Gargeya S."/>
            <person name="Alvarado L."/>
            <person name="Berlin A."/>
            <person name="Chapman S.B."/>
            <person name="Chen Z."/>
            <person name="Freedman E."/>
            <person name="Gellesch M."/>
            <person name="Goldberg J."/>
            <person name="Griggs A."/>
            <person name="Gujja S."/>
            <person name="Heilman E."/>
            <person name="Heiman D."/>
            <person name="Howarth C."/>
            <person name="Mehta T."/>
            <person name="Neiman D."/>
            <person name="Pearson M."/>
            <person name="Roberts A."/>
            <person name="Saif S."/>
            <person name="Shea T."/>
            <person name="Shenoy N."/>
            <person name="Sisk P."/>
            <person name="Stolte C."/>
            <person name="Sykes S."/>
            <person name="White J."/>
            <person name="Yandava C."/>
            <person name="Haas B."/>
            <person name="Nusbaum C."/>
            <person name="Birren B."/>
        </authorList>
    </citation>
    <scope>NUCLEOTIDE SEQUENCE [LARGE SCALE GENOMIC DNA]</scope>
    <source>
        <strain evidence="6">ATCC 50818</strain>
    </source>
</reference>
<protein>
    <recommendedName>
        <fullName evidence="5">Glutathione peroxidase</fullName>
    </recommendedName>
</protein>
<evidence type="ECO:0000256" key="2">
    <source>
        <dbReference type="ARBA" id="ARBA00022559"/>
    </source>
</evidence>
<dbReference type="CDD" id="cd00340">
    <property type="entry name" value="GSH_Peroxidase"/>
    <property type="match status" value="1"/>
</dbReference>
<evidence type="ECO:0000256" key="3">
    <source>
        <dbReference type="ARBA" id="ARBA00023002"/>
    </source>
</evidence>
<dbReference type="OMA" id="PTWNFCK"/>
<gene>
    <name evidence="6" type="ORF">PTSG_12756</name>
</gene>
<dbReference type="PRINTS" id="PR01011">
    <property type="entry name" value="GLUTPROXDASE"/>
</dbReference>
<accession>F2UK26</accession>
<dbReference type="OrthoDB" id="446890at2759"/>
<dbReference type="InterPro" id="IPR029760">
    <property type="entry name" value="GPX_CS"/>
</dbReference>
<comment type="similarity">
    <text evidence="1 5">Belongs to the glutathione peroxidase family.</text>
</comment>
<evidence type="ECO:0000313" key="7">
    <source>
        <dbReference type="Proteomes" id="UP000007799"/>
    </source>
</evidence>